<dbReference type="GO" id="GO:0043565">
    <property type="term" value="F:sequence-specific DNA binding"/>
    <property type="evidence" value="ECO:0007669"/>
    <property type="project" value="InterPro"/>
</dbReference>
<evidence type="ECO:0000313" key="5">
    <source>
        <dbReference type="EMBL" id="GHH65156.1"/>
    </source>
</evidence>
<dbReference type="RefSeq" id="WP_190210189.1">
    <property type="nucleotide sequence ID" value="NZ_BNBO01000006.1"/>
</dbReference>
<dbReference type="Proteomes" id="UP000617734">
    <property type="component" value="Unassembled WGS sequence"/>
</dbReference>
<dbReference type="GO" id="GO:0003700">
    <property type="term" value="F:DNA-binding transcription factor activity"/>
    <property type="evidence" value="ECO:0007669"/>
    <property type="project" value="InterPro"/>
</dbReference>
<dbReference type="EMBL" id="BNBO01000006">
    <property type="protein sequence ID" value="GHH65156.1"/>
    <property type="molecule type" value="Genomic_DNA"/>
</dbReference>
<dbReference type="SUPFAM" id="SSF52317">
    <property type="entry name" value="Class I glutamine amidotransferase-like"/>
    <property type="match status" value="1"/>
</dbReference>
<comment type="caution">
    <text evidence="5">The sequence shown here is derived from an EMBL/GenBank/DDBJ whole genome shotgun (WGS) entry which is preliminary data.</text>
</comment>
<dbReference type="Gene3D" id="1.10.10.60">
    <property type="entry name" value="Homeodomain-like"/>
    <property type="match status" value="1"/>
</dbReference>
<dbReference type="InterPro" id="IPR009057">
    <property type="entry name" value="Homeodomain-like_sf"/>
</dbReference>
<dbReference type="Gene3D" id="3.40.50.880">
    <property type="match status" value="1"/>
</dbReference>
<keyword evidence="2" id="KW-0804">Transcription</keyword>
<dbReference type="PROSITE" id="PS01124">
    <property type="entry name" value="HTH_ARAC_FAMILY_2"/>
    <property type="match status" value="1"/>
</dbReference>
<proteinExistence type="predicted"/>
<reference evidence="5" key="1">
    <citation type="journal article" date="2014" name="Int. J. Syst. Evol. Microbiol.">
        <title>Complete genome sequence of Corynebacterium casei LMG S-19264T (=DSM 44701T), isolated from a smear-ripened cheese.</title>
        <authorList>
            <consortium name="US DOE Joint Genome Institute (JGI-PGF)"/>
            <person name="Walter F."/>
            <person name="Albersmeier A."/>
            <person name="Kalinowski J."/>
            <person name="Ruckert C."/>
        </authorList>
    </citation>
    <scope>NUCLEOTIDE SEQUENCE</scope>
    <source>
        <strain evidence="5">JCM 4646</strain>
    </source>
</reference>
<dbReference type="CDD" id="cd03137">
    <property type="entry name" value="GATase1_AraC_1"/>
    <property type="match status" value="1"/>
</dbReference>
<keyword evidence="1" id="KW-0805">Transcription regulation</keyword>
<name>A0A919KME2_9ACTN</name>
<evidence type="ECO:0000256" key="1">
    <source>
        <dbReference type="ARBA" id="ARBA00023015"/>
    </source>
</evidence>
<dbReference type="InterPro" id="IPR002818">
    <property type="entry name" value="DJ-1/PfpI"/>
</dbReference>
<dbReference type="Pfam" id="PF12833">
    <property type="entry name" value="HTH_18"/>
    <property type="match status" value="1"/>
</dbReference>
<protein>
    <submittedName>
        <fullName evidence="5">AraC family transcriptional regulator</fullName>
    </submittedName>
</protein>
<gene>
    <name evidence="5" type="ORF">GCM10018781_17170</name>
</gene>
<dbReference type="GeneID" id="95352208"/>
<evidence type="ECO:0000256" key="2">
    <source>
        <dbReference type="ARBA" id="ARBA00023163"/>
    </source>
</evidence>
<feature type="compositionally biased region" description="Gly residues" evidence="3">
    <location>
        <begin position="336"/>
        <end position="358"/>
    </location>
</feature>
<dbReference type="Pfam" id="PF01965">
    <property type="entry name" value="DJ-1_PfpI"/>
    <property type="match status" value="1"/>
</dbReference>
<dbReference type="SUPFAM" id="SSF46689">
    <property type="entry name" value="Homeodomain-like"/>
    <property type="match status" value="2"/>
</dbReference>
<feature type="region of interest" description="Disordered" evidence="3">
    <location>
        <begin position="309"/>
        <end position="358"/>
    </location>
</feature>
<evidence type="ECO:0000256" key="3">
    <source>
        <dbReference type="SAM" id="MobiDB-lite"/>
    </source>
</evidence>
<dbReference type="SMART" id="SM00342">
    <property type="entry name" value="HTH_ARAC"/>
    <property type="match status" value="1"/>
</dbReference>
<dbReference type="InterPro" id="IPR052158">
    <property type="entry name" value="INH-QAR"/>
</dbReference>
<accession>A0A919KME2</accession>
<dbReference type="PANTHER" id="PTHR43130:SF3">
    <property type="entry name" value="HTH-TYPE TRANSCRIPTIONAL REGULATOR RV1931C"/>
    <property type="match status" value="1"/>
</dbReference>
<feature type="compositionally biased region" description="Low complexity" evidence="3">
    <location>
        <begin position="318"/>
        <end position="335"/>
    </location>
</feature>
<feature type="domain" description="HTH araC/xylS-type" evidence="4">
    <location>
        <begin position="217"/>
        <end position="315"/>
    </location>
</feature>
<evidence type="ECO:0000313" key="6">
    <source>
        <dbReference type="Proteomes" id="UP000617734"/>
    </source>
</evidence>
<organism evidence="5 6">
    <name type="scientific">Kitasatospora indigofera</name>
    <dbReference type="NCBI Taxonomy" id="67307"/>
    <lineage>
        <taxon>Bacteria</taxon>
        <taxon>Bacillati</taxon>
        <taxon>Actinomycetota</taxon>
        <taxon>Actinomycetes</taxon>
        <taxon>Kitasatosporales</taxon>
        <taxon>Streptomycetaceae</taxon>
        <taxon>Kitasatospora</taxon>
    </lineage>
</organism>
<reference evidence="5" key="2">
    <citation type="submission" date="2020-09" db="EMBL/GenBank/DDBJ databases">
        <authorList>
            <person name="Sun Q."/>
            <person name="Ohkuma M."/>
        </authorList>
    </citation>
    <scope>NUCLEOTIDE SEQUENCE</scope>
    <source>
        <strain evidence="5">JCM 4646</strain>
    </source>
</reference>
<evidence type="ECO:0000259" key="4">
    <source>
        <dbReference type="PROSITE" id="PS01124"/>
    </source>
</evidence>
<dbReference type="InterPro" id="IPR029062">
    <property type="entry name" value="Class_I_gatase-like"/>
</dbReference>
<dbReference type="PANTHER" id="PTHR43130">
    <property type="entry name" value="ARAC-FAMILY TRANSCRIPTIONAL REGULATOR"/>
    <property type="match status" value="1"/>
</dbReference>
<sequence>MQLVGVLALDGVLPFELSIPSRIFGAARDGAGNPLYRVTTCSLDGGPVRAEGDYGLTVAHDASLLATVDMVVVPPSNALGPVREEGRLPEALRAALAGIRPGTRIVGLCTGAWVLAAAGLLAGRPATTHWAEADRLQRMFTNVRVDPDVLFVDDGDILTSAGVAAAIDLCLHLVRRDHGSGTANAVARSCVVPPWRDGGQAQYIERPVPAPSGSGTAPTRDWAMERLAEPLGLADLAAHAGMSVRTFTRRFRDEVGTSPGQWLTRQRVDLARHLLETTPWPVDTVAHRAGFGTGVSLRQHLQAAIGVTPQSYRRTFRPADAPGRRSGARGPSSAGSGPGSPGTGRGPGSPGAGPGSGA</sequence>
<dbReference type="AlphaFoldDB" id="A0A919KME2"/>
<dbReference type="InterPro" id="IPR018060">
    <property type="entry name" value="HTH_AraC"/>
</dbReference>
<keyword evidence="6" id="KW-1185">Reference proteome</keyword>